<reference evidence="4 5" key="1">
    <citation type="submission" date="2014-09" db="EMBL/GenBank/DDBJ databases">
        <title>Sporocytophaga myxococcoides PG-01 genome sequencing.</title>
        <authorList>
            <person name="Liu L."/>
            <person name="Gao P.J."/>
            <person name="Chen G.J."/>
            <person name="Wang L.S."/>
        </authorList>
    </citation>
    <scope>NUCLEOTIDE SEQUENCE [LARGE SCALE GENOMIC DNA]</scope>
    <source>
        <strain evidence="4 5">PG-01</strain>
    </source>
</reference>
<dbReference type="Proteomes" id="UP000030185">
    <property type="component" value="Unassembled WGS sequence"/>
</dbReference>
<dbReference type="GO" id="GO:0005737">
    <property type="term" value="C:cytoplasm"/>
    <property type="evidence" value="ECO:0007669"/>
    <property type="project" value="TreeGrafter"/>
</dbReference>
<comment type="similarity">
    <text evidence="1">Belongs to the PhzF family.</text>
</comment>
<evidence type="ECO:0000256" key="2">
    <source>
        <dbReference type="ARBA" id="ARBA00023235"/>
    </source>
</evidence>
<dbReference type="RefSeq" id="WP_045458665.1">
    <property type="nucleotide sequence ID" value="NZ_BBLT01000001.1"/>
</dbReference>
<dbReference type="Gene3D" id="3.10.310.10">
    <property type="entry name" value="Diaminopimelate Epimerase, Chain A, domain 1"/>
    <property type="match status" value="2"/>
</dbReference>
<keyword evidence="5" id="KW-1185">Reference proteome</keyword>
<evidence type="ECO:0000256" key="3">
    <source>
        <dbReference type="PIRSR" id="PIRSR016184-1"/>
    </source>
</evidence>
<comment type="caution">
    <text evidence="4">The sequence shown here is derived from an EMBL/GenBank/DDBJ whole genome shotgun (WGS) entry which is preliminary data.</text>
</comment>
<dbReference type="STRING" id="153721.MYP_811"/>
<organism evidence="4 5">
    <name type="scientific">Sporocytophaga myxococcoides</name>
    <dbReference type="NCBI Taxonomy" id="153721"/>
    <lineage>
        <taxon>Bacteria</taxon>
        <taxon>Pseudomonadati</taxon>
        <taxon>Bacteroidota</taxon>
        <taxon>Cytophagia</taxon>
        <taxon>Cytophagales</taxon>
        <taxon>Cytophagaceae</taxon>
        <taxon>Sporocytophaga</taxon>
    </lineage>
</organism>
<dbReference type="PIRSF" id="PIRSF016184">
    <property type="entry name" value="PhzC_PhzF"/>
    <property type="match status" value="1"/>
</dbReference>
<dbReference type="NCBIfam" id="TIGR00654">
    <property type="entry name" value="PhzF_family"/>
    <property type="match status" value="1"/>
</dbReference>
<dbReference type="SUPFAM" id="SSF54506">
    <property type="entry name" value="Diaminopimelate epimerase-like"/>
    <property type="match status" value="1"/>
</dbReference>
<dbReference type="AlphaFoldDB" id="A0A098LAV6"/>
<gene>
    <name evidence="4" type="ORF">MYP_811</name>
</gene>
<dbReference type="GO" id="GO:0016853">
    <property type="term" value="F:isomerase activity"/>
    <property type="evidence" value="ECO:0007669"/>
    <property type="project" value="UniProtKB-KW"/>
</dbReference>
<keyword evidence="2" id="KW-0413">Isomerase</keyword>
<accession>A0A098LAV6</accession>
<evidence type="ECO:0000313" key="4">
    <source>
        <dbReference type="EMBL" id="GAL83584.1"/>
    </source>
</evidence>
<dbReference type="InterPro" id="IPR003719">
    <property type="entry name" value="Phenazine_PhzF-like"/>
</dbReference>
<evidence type="ECO:0000256" key="1">
    <source>
        <dbReference type="ARBA" id="ARBA00008270"/>
    </source>
</evidence>
<dbReference type="OrthoDB" id="9788221at2"/>
<name>A0A098LAV6_9BACT</name>
<dbReference type="eggNOG" id="COG0384">
    <property type="taxonomic scope" value="Bacteria"/>
</dbReference>
<feature type="active site" evidence="3">
    <location>
        <position position="47"/>
    </location>
</feature>
<protein>
    <submittedName>
        <fullName evidence="4">Phenazine biosynthesis protein PhzF family protein</fullName>
    </submittedName>
</protein>
<evidence type="ECO:0000313" key="5">
    <source>
        <dbReference type="Proteomes" id="UP000030185"/>
    </source>
</evidence>
<dbReference type="Pfam" id="PF02567">
    <property type="entry name" value="PhzC-PhzF"/>
    <property type="match status" value="1"/>
</dbReference>
<proteinExistence type="inferred from homology"/>
<sequence length="262" mass="29292">MSKRNIYQVDAFTDVAFKGNPAGVMILDNPMEEQLMQKIANEMNLAETAFAYPVNDGYNLRWFTPEKEVKLCGHATLATAHIMWQEGFIKTDKINFHTLSGILSAERVGDYIQLNFPAIIGRDTNTKELVKAQLGVDPIGFEESDKGYMVVELTNSDEVKNFLPDSEKLLKLGEFVVIITARDKEYDFVSRVFAPAFGIDEDPVTGSAHCLLATYWNNVLGKKSFKAYQASKRGGQIDASLEKDRVYLTGKAVTVIKGEILF</sequence>
<dbReference type="PANTHER" id="PTHR13774:SF17">
    <property type="entry name" value="PHENAZINE BIOSYNTHESIS-LIKE DOMAIN-CONTAINING PROTEIN"/>
    <property type="match status" value="1"/>
</dbReference>
<dbReference type="EMBL" id="BBLT01000001">
    <property type="protein sequence ID" value="GAL83584.1"/>
    <property type="molecule type" value="Genomic_DNA"/>
</dbReference>
<dbReference type="PANTHER" id="PTHR13774">
    <property type="entry name" value="PHENAZINE BIOSYNTHESIS PROTEIN"/>
    <property type="match status" value="1"/>
</dbReference>